<dbReference type="EMBL" id="LR130779">
    <property type="protein sequence ID" value="VDN61683.1"/>
    <property type="molecule type" value="Genomic_DNA"/>
</dbReference>
<reference evidence="1" key="1">
    <citation type="submission" date="2018-11" db="EMBL/GenBank/DDBJ databases">
        <authorList>
            <consortium name="Genoscope - CEA"/>
            <person name="William W."/>
        </authorList>
    </citation>
    <scope>NUCLEOTIDE SEQUENCE [LARGE SCALE GENOMIC DNA]</scope>
    <source>
        <strain evidence="1">T9AD</strain>
    </source>
</reference>
<name>A0A653AZ71_ECTOL</name>
<gene>
    <name evidence="1" type="ORF">POT9AD_0692</name>
</gene>
<organism evidence="1">
    <name type="scientific">Ectopseudomonas oleovorans</name>
    <name type="common">Pseudomonas oleovorans</name>
    <dbReference type="NCBI Taxonomy" id="301"/>
    <lineage>
        <taxon>Bacteria</taxon>
        <taxon>Pseudomonadati</taxon>
        <taxon>Pseudomonadota</taxon>
        <taxon>Gammaproteobacteria</taxon>
        <taxon>Pseudomonadales</taxon>
        <taxon>Pseudomonadaceae</taxon>
        <taxon>Ectopseudomonas</taxon>
    </lineage>
</organism>
<sequence length="91" mass="9270">MNNQTPRSKGLRAFNALCATCLIGALIYLLTMGVHAVAVAAMLVSIAAVAVPLTWGDGGILEVVTGTVEAIIDGLLALIEGMISVLSGLFS</sequence>
<evidence type="ECO:0000313" key="1">
    <source>
        <dbReference type="EMBL" id="VDN61683.1"/>
    </source>
</evidence>
<dbReference type="OrthoDB" id="6198901at2"/>
<protein>
    <submittedName>
        <fullName evidence="1">Uncharacterized protein</fullName>
    </submittedName>
</protein>
<dbReference type="AlphaFoldDB" id="A0A653AZ71"/>
<proteinExistence type="predicted"/>
<accession>A0A653AZ71</accession>